<accession>A0A2G3E0Y2</accession>
<evidence type="ECO:0000259" key="1">
    <source>
        <dbReference type="Pfam" id="PF13539"/>
    </source>
</evidence>
<keyword evidence="3" id="KW-1185">Reference proteome</keyword>
<dbReference type="InterPro" id="IPR009045">
    <property type="entry name" value="Zn_M74/Hedgehog-like"/>
</dbReference>
<dbReference type="EMBL" id="PDYG01000112">
    <property type="protein sequence ID" value="PHU36881.1"/>
    <property type="molecule type" value="Genomic_DNA"/>
</dbReference>
<name>A0A2G3E0Y2_9FIRM</name>
<dbReference type="Proteomes" id="UP000224563">
    <property type="component" value="Unassembled WGS sequence"/>
</dbReference>
<sequence length="192" mass="22521">MFYSRVIDEEIFRRIDGKSYRKNHMVTIDELRYLRMLYKDINGKTHIGEMIVNQSIAADVLAIFRELYRQSYPIEQMVLVDDYDANDERSMSANNTSAFNYRTIENTDILSNHSKGLAVDINPLYNPYIYRTASGVEICSPALGKKYADRSKSFDYKIDENDLAYRLFTEHGFTWGGNWEDSKDYQHFEKAN</sequence>
<dbReference type="Pfam" id="PF13539">
    <property type="entry name" value="Peptidase_M15_4"/>
    <property type="match status" value="1"/>
</dbReference>
<organism evidence="2 3">
    <name type="scientific">Agathobacter ruminis</name>
    <dbReference type="NCBI Taxonomy" id="1712665"/>
    <lineage>
        <taxon>Bacteria</taxon>
        <taxon>Bacillati</taxon>
        <taxon>Bacillota</taxon>
        <taxon>Clostridia</taxon>
        <taxon>Lachnospirales</taxon>
        <taxon>Lachnospiraceae</taxon>
        <taxon>Agathobacter</taxon>
    </lineage>
</organism>
<reference evidence="2 3" key="1">
    <citation type="submission" date="2017-10" db="EMBL/GenBank/DDBJ databases">
        <title>Resolving the taxonomy of Roseburia spp., Eubacterium rectale and Agathobacter spp. through phylogenomic analysis.</title>
        <authorList>
            <person name="Sheridan P.O."/>
            <person name="Walker A.W."/>
            <person name="Duncan S.H."/>
            <person name="Scott K.P."/>
            <person name="Toole P.W.O."/>
            <person name="Luis P."/>
            <person name="Flint H.J."/>
        </authorList>
    </citation>
    <scope>NUCLEOTIDE SEQUENCE [LARGE SCALE GENOMIC DNA]</scope>
    <source>
        <strain evidence="2 3">JK623</strain>
    </source>
</reference>
<dbReference type="AlphaFoldDB" id="A0A2G3E0Y2"/>
<evidence type="ECO:0000313" key="2">
    <source>
        <dbReference type="EMBL" id="PHU36881.1"/>
    </source>
</evidence>
<protein>
    <recommendedName>
        <fullName evidence="1">Peptidase M15C domain-containing protein</fullName>
    </recommendedName>
</protein>
<gene>
    <name evidence="2" type="ORF">CSX02_11035</name>
</gene>
<dbReference type="GO" id="GO:0008233">
    <property type="term" value="F:peptidase activity"/>
    <property type="evidence" value="ECO:0007669"/>
    <property type="project" value="InterPro"/>
</dbReference>
<dbReference type="InterPro" id="IPR039561">
    <property type="entry name" value="Peptidase_M15C"/>
</dbReference>
<reference evidence="2 3" key="2">
    <citation type="submission" date="2017-10" db="EMBL/GenBank/DDBJ databases">
        <authorList>
            <person name="Banno H."/>
            <person name="Chua N.-H."/>
        </authorList>
    </citation>
    <scope>NUCLEOTIDE SEQUENCE [LARGE SCALE GENOMIC DNA]</scope>
    <source>
        <strain evidence="2 3">JK623</strain>
    </source>
</reference>
<dbReference type="SUPFAM" id="SSF55166">
    <property type="entry name" value="Hedgehog/DD-peptidase"/>
    <property type="match status" value="1"/>
</dbReference>
<comment type="caution">
    <text evidence="2">The sequence shown here is derived from an EMBL/GenBank/DDBJ whole genome shotgun (WGS) entry which is preliminary data.</text>
</comment>
<feature type="domain" description="Peptidase M15C" evidence="1">
    <location>
        <begin position="107"/>
        <end position="190"/>
    </location>
</feature>
<proteinExistence type="predicted"/>
<dbReference type="Gene3D" id="3.30.1380.10">
    <property type="match status" value="1"/>
</dbReference>
<evidence type="ECO:0000313" key="3">
    <source>
        <dbReference type="Proteomes" id="UP000224563"/>
    </source>
</evidence>